<dbReference type="CDD" id="cd04508">
    <property type="entry name" value="Tudor_SF"/>
    <property type="match status" value="1"/>
</dbReference>
<dbReference type="SMART" id="SM00333">
    <property type="entry name" value="TUDOR"/>
    <property type="match status" value="1"/>
</dbReference>
<evidence type="ECO:0000256" key="2">
    <source>
        <dbReference type="ARBA" id="ARBA00023004"/>
    </source>
</evidence>
<dbReference type="EC" id="1.14.11.-" evidence="3"/>
<comment type="cofactor">
    <cofactor evidence="3">
        <name>Fe(2+)</name>
        <dbReference type="ChEBI" id="CHEBI:29033"/>
    </cofactor>
    <text evidence="3">Binds 1 Fe(2+) ion per subunit.</text>
</comment>
<comment type="subcellular location">
    <subcellularLocation>
        <location evidence="3">Nucleus</location>
    </subcellularLocation>
</comment>
<keyword evidence="3" id="KW-0804">Transcription</keyword>
<comment type="function">
    <text evidence="3">Oxygenase that can act as both a histone lysine demethylase and a ribosomal histidine hydroxylase.</text>
</comment>
<dbReference type="PANTHER" id="PTHR13096:SF8">
    <property type="entry name" value="RIBOSOMAL OXYGENASE 1"/>
    <property type="match status" value="1"/>
</dbReference>
<keyword evidence="1 3" id="KW-0479">Metal-binding</keyword>
<evidence type="ECO:0000313" key="7">
    <source>
        <dbReference type="Proteomes" id="UP001530377"/>
    </source>
</evidence>
<dbReference type="GO" id="GO:0005506">
    <property type="term" value="F:iron ion binding"/>
    <property type="evidence" value="ECO:0007669"/>
    <property type="project" value="UniProtKB-UniRule"/>
</dbReference>
<sequence length="700" mass="76626">MPQLITREITILSSSKAVLNMSITSTAGAIQRAQSTLDIMRATLSREAALCTMLATVLPANAFTSHYSSLLSSTSSSRRKSKLYSTVDTETTHLNNGAVSPSSQLVDQFLSQYGTSLDEGRQWANEFGFAEGEGAFYAIFRAIRRIDSKIGVGSEGTKLLGLSGTPFYVPASQLAEAEIASGEETNKLSDFCFHFSNLATALDDDFLDATVGSTDNRKGWQVSAVSQPTGSSFNDARMTLAQVKTALNSGTVIFNNIGAHIPRLAGPTLASTDALSLPGALNMYVTTRGMRTSAPPHTDRQDVLVVQMEGAKRWRIFSPPTDGDVKPNADPFARGKGTDSLPLHILLEGTEGRLGSELLMDVITREGDVLFIPAGFPHTTDTVEETDDADYDASIHLTFNIDTHVWGLDFLSVRNVALRWLGLKDVLTPSSLSTSNPEMNRYVGKVNQLPKNIRSSLMDALPLDFLDLSPNDNPNTVDPIVNQLGKIFTSVNELTGDTATISRDSLVEVLKRIHSYGSSILEIHRDMYLTAVEEGRLREAEAAMTSHIKDSRSTSVKLTPDQIRRLSLFRVRPFFQKIDAAKKELDDWCLSGGTSVPSISDNSDENTLLDPNWQFSSPVQVGDECEAVLGGAFFAARVSRVVGDKYDVQFFDGDRADGLERDQIKLLKPPSPENVEIDTTGLTKKEIKRLMKKMEKKHRK</sequence>
<dbReference type="GO" id="GO:0005634">
    <property type="term" value="C:nucleus"/>
    <property type="evidence" value="ECO:0007669"/>
    <property type="project" value="UniProtKB-SubCell"/>
</dbReference>
<dbReference type="Pfam" id="PF08007">
    <property type="entry name" value="JmjC_2"/>
    <property type="match status" value="1"/>
</dbReference>
<protein>
    <recommendedName>
        <fullName evidence="3">Bifunctional lysine-specific demethylase and histidyl-hydroxylase</fullName>
        <ecNumber evidence="3">1.14.11.-</ecNumber>
    </recommendedName>
</protein>
<dbReference type="EMBL" id="JALLPB020000052">
    <property type="protein sequence ID" value="KAL3822878.1"/>
    <property type="molecule type" value="Genomic_DNA"/>
</dbReference>
<organism evidence="6 7">
    <name type="scientific">Cyclostephanos tholiformis</name>
    <dbReference type="NCBI Taxonomy" id="382380"/>
    <lineage>
        <taxon>Eukaryota</taxon>
        <taxon>Sar</taxon>
        <taxon>Stramenopiles</taxon>
        <taxon>Ochrophyta</taxon>
        <taxon>Bacillariophyta</taxon>
        <taxon>Coscinodiscophyceae</taxon>
        <taxon>Thalassiosirophycidae</taxon>
        <taxon>Stephanodiscales</taxon>
        <taxon>Stephanodiscaceae</taxon>
        <taxon>Cyclostephanos</taxon>
    </lineage>
</organism>
<evidence type="ECO:0000256" key="3">
    <source>
        <dbReference type="RuleBase" id="RU366061"/>
    </source>
</evidence>
<comment type="caution">
    <text evidence="6">The sequence shown here is derived from an EMBL/GenBank/DDBJ whole genome shotgun (WGS) entry which is preliminary data.</text>
</comment>
<comment type="similarity">
    <text evidence="3">Belongs to the ROX family.</text>
</comment>
<dbReference type="SUPFAM" id="SSF51197">
    <property type="entry name" value="Clavaminate synthase-like"/>
    <property type="match status" value="1"/>
</dbReference>
<dbReference type="GO" id="GO:0016706">
    <property type="term" value="F:2-oxoglutarate-dependent dioxygenase activity"/>
    <property type="evidence" value="ECO:0007669"/>
    <property type="project" value="UniProtKB-UniRule"/>
</dbReference>
<dbReference type="PANTHER" id="PTHR13096">
    <property type="entry name" value="MINA53 MYC INDUCED NUCLEAR ANTIGEN"/>
    <property type="match status" value="1"/>
</dbReference>
<dbReference type="AlphaFoldDB" id="A0ABD3SED6"/>
<dbReference type="PROSITE" id="PS51184">
    <property type="entry name" value="JMJC"/>
    <property type="match status" value="1"/>
</dbReference>
<keyword evidence="3" id="KW-0223">Dioxygenase</keyword>
<dbReference type="InterPro" id="IPR039994">
    <property type="entry name" value="NO66-like"/>
</dbReference>
<keyword evidence="3" id="KW-0805">Transcription regulation</keyword>
<evidence type="ECO:0000256" key="1">
    <source>
        <dbReference type="ARBA" id="ARBA00022723"/>
    </source>
</evidence>
<name>A0ABD3SED6_9STRA</name>
<dbReference type="Gene3D" id="2.60.120.650">
    <property type="entry name" value="Cupin"/>
    <property type="match status" value="1"/>
</dbReference>
<gene>
    <name evidence="6" type="ORF">ACHAXA_006242</name>
    <name evidence="5" type="ORF">ACHAXA_007966</name>
</gene>
<evidence type="ECO:0000313" key="5">
    <source>
        <dbReference type="EMBL" id="KAL3807247.1"/>
    </source>
</evidence>
<keyword evidence="3" id="KW-0560">Oxidoreductase</keyword>
<accession>A0ABD3SED6</accession>
<keyword evidence="7" id="KW-1185">Reference proteome</keyword>
<feature type="domain" description="JmjC" evidence="4">
    <location>
        <begin position="250"/>
        <end position="418"/>
    </location>
</feature>
<dbReference type="InterPro" id="IPR002999">
    <property type="entry name" value="Tudor"/>
</dbReference>
<keyword evidence="2 3" id="KW-0408">Iron</keyword>
<reference evidence="6 7" key="1">
    <citation type="submission" date="2024-10" db="EMBL/GenBank/DDBJ databases">
        <title>Updated reference genomes for cyclostephanoid diatoms.</title>
        <authorList>
            <person name="Roberts W.R."/>
            <person name="Alverson A.J."/>
        </authorList>
    </citation>
    <scope>NUCLEOTIDE SEQUENCE [LARGE SCALE GENOMIC DNA]</scope>
    <source>
        <strain evidence="6 7">AJA228-03</strain>
    </source>
</reference>
<dbReference type="Proteomes" id="UP001530377">
    <property type="component" value="Unassembled WGS sequence"/>
</dbReference>
<keyword evidence="3" id="KW-0539">Nucleus</keyword>
<evidence type="ECO:0000259" key="4">
    <source>
        <dbReference type="PROSITE" id="PS51184"/>
    </source>
</evidence>
<dbReference type="EMBL" id="JALLPB020000655">
    <property type="protein sequence ID" value="KAL3807247.1"/>
    <property type="molecule type" value="Genomic_DNA"/>
</dbReference>
<proteinExistence type="inferred from homology"/>
<dbReference type="InterPro" id="IPR003347">
    <property type="entry name" value="JmjC_dom"/>
</dbReference>
<evidence type="ECO:0000313" key="6">
    <source>
        <dbReference type="EMBL" id="KAL3822878.1"/>
    </source>
</evidence>